<dbReference type="InterPro" id="IPR003673">
    <property type="entry name" value="CoA-Trfase_fam_III"/>
</dbReference>
<reference evidence="3 4" key="1">
    <citation type="submission" date="2020-08" db="EMBL/GenBank/DDBJ databases">
        <title>Sequencing the genomes of 1000 actinobacteria strains.</title>
        <authorList>
            <person name="Klenk H.-P."/>
        </authorList>
    </citation>
    <scope>NUCLEOTIDE SEQUENCE [LARGE SCALE GENOMIC DNA]</scope>
    <source>
        <strain evidence="3 4">DSM 23694</strain>
    </source>
</reference>
<dbReference type="SUPFAM" id="SSF89796">
    <property type="entry name" value="CoA-transferase family III (CaiB/BaiF)"/>
    <property type="match status" value="1"/>
</dbReference>
<feature type="region of interest" description="Disordered" evidence="2">
    <location>
        <begin position="361"/>
        <end position="385"/>
    </location>
</feature>
<keyword evidence="1 3" id="KW-0808">Transferase</keyword>
<dbReference type="Proteomes" id="UP000523863">
    <property type="component" value="Unassembled WGS sequence"/>
</dbReference>
<dbReference type="PANTHER" id="PTHR48207:SF3">
    <property type="entry name" value="SUCCINATE--HYDROXYMETHYLGLUTARATE COA-TRANSFERASE"/>
    <property type="match status" value="1"/>
</dbReference>
<evidence type="ECO:0000256" key="1">
    <source>
        <dbReference type="ARBA" id="ARBA00022679"/>
    </source>
</evidence>
<evidence type="ECO:0000313" key="3">
    <source>
        <dbReference type="EMBL" id="MBB5598674.1"/>
    </source>
</evidence>
<dbReference type="EMBL" id="JACHBL010000001">
    <property type="protein sequence ID" value="MBB5598674.1"/>
    <property type="molecule type" value="Genomic_DNA"/>
</dbReference>
<name>A0A7W8YBV4_9MICC</name>
<dbReference type="InterPro" id="IPR023606">
    <property type="entry name" value="CoA-Trfase_III_dom_1_sf"/>
</dbReference>
<dbReference type="Pfam" id="PF02515">
    <property type="entry name" value="CoA_transf_3"/>
    <property type="match status" value="1"/>
</dbReference>
<dbReference type="PANTHER" id="PTHR48207">
    <property type="entry name" value="SUCCINATE--HYDROXYMETHYLGLUTARATE COA-TRANSFERASE"/>
    <property type="match status" value="1"/>
</dbReference>
<dbReference type="InterPro" id="IPR044855">
    <property type="entry name" value="CoA-Trfase_III_dom3_sf"/>
</dbReference>
<protein>
    <submittedName>
        <fullName evidence="3">Crotonobetainyl-CoA:carnitine CoA-transferase CaiB-like acyl-CoA transferase</fullName>
    </submittedName>
</protein>
<gene>
    <name evidence="3" type="ORF">BKA12_001754</name>
</gene>
<evidence type="ECO:0000313" key="4">
    <source>
        <dbReference type="Proteomes" id="UP000523863"/>
    </source>
</evidence>
<accession>A0A7W8YBV4</accession>
<dbReference type="GO" id="GO:0008410">
    <property type="term" value="F:CoA-transferase activity"/>
    <property type="evidence" value="ECO:0007669"/>
    <property type="project" value="TreeGrafter"/>
</dbReference>
<dbReference type="Gene3D" id="3.40.50.10540">
    <property type="entry name" value="Crotonobetainyl-coa:carnitine coa-transferase, domain 1"/>
    <property type="match status" value="1"/>
</dbReference>
<evidence type="ECO:0000256" key="2">
    <source>
        <dbReference type="SAM" id="MobiDB-lite"/>
    </source>
</evidence>
<dbReference type="InterPro" id="IPR050483">
    <property type="entry name" value="CoA-transferase_III_domain"/>
</dbReference>
<dbReference type="Gene3D" id="3.30.1540.10">
    <property type="entry name" value="formyl-coa transferase, domain 3"/>
    <property type="match status" value="1"/>
</dbReference>
<comment type="caution">
    <text evidence="3">The sequence shown here is derived from an EMBL/GenBank/DDBJ whole genome shotgun (WGS) entry which is preliminary data.</text>
</comment>
<dbReference type="RefSeq" id="WP_183642724.1">
    <property type="nucleotide sequence ID" value="NZ_JACHBL010000001.1"/>
</dbReference>
<dbReference type="AlphaFoldDB" id="A0A7W8YBV4"/>
<keyword evidence="4" id="KW-1185">Reference proteome</keyword>
<proteinExistence type="predicted"/>
<sequence>MSPHEEPRDEEQFSRPLAGLLVADFSRVLAGPLTTMTLADLGARVIKVEHPDTGDDTRSWGPPYSATGATYFESVNRNKESITLDLTNPEDQAVARELALRADVLVENLKPGGMARYSLGYEDLKAENPRLVYASISGFGDKQGAERPGYDFIVQALGGLMSITGEAEGSPLKVGVALVDVLTSKDATSGILAALVARSRHGRGAHIKANLLSSLQGALANQGQAFLGAGVVPGRLGNVHPSIAPYQLLATKDAPIAVACGNNAQFGKLCAVLGVAHLAEDPRLSSNALRVKHRSELESLLEDALKADTANEWQTRLSEAGVPVGQVLDIAGGIDFAEKLGLEPTVEVVGEHGETVGRQLRHPLTWDPPLPRTASAPPALGQHSQEVLAWLRSSPCDEPAKPSQEQN</sequence>
<organism evidence="3 4">
    <name type="scientific">Neomicrococcus lactis</name>
    <dbReference type="NCBI Taxonomy" id="732241"/>
    <lineage>
        <taxon>Bacteria</taxon>
        <taxon>Bacillati</taxon>
        <taxon>Actinomycetota</taxon>
        <taxon>Actinomycetes</taxon>
        <taxon>Micrococcales</taxon>
        <taxon>Micrococcaceae</taxon>
        <taxon>Neomicrococcus</taxon>
    </lineage>
</organism>